<proteinExistence type="predicted"/>
<accession>A0A9N8WGC1</accession>
<dbReference type="OrthoDB" id="2411564at2759"/>
<comment type="caution">
    <text evidence="1">The sequence shown here is derived from an EMBL/GenBank/DDBJ whole genome shotgun (WGS) entry which is preliminary data.</text>
</comment>
<organism evidence="1 2">
    <name type="scientific">Racocetra fulgida</name>
    <dbReference type="NCBI Taxonomy" id="60492"/>
    <lineage>
        <taxon>Eukaryota</taxon>
        <taxon>Fungi</taxon>
        <taxon>Fungi incertae sedis</taxon>
        <taxon>Mucoromycota</taxon>
        <taxon>Glomeromycotina</taxon>
        <taxon>Glomeromycetes</taxon>
        <taxon>Diversisporales</taxon>
        <taxon>Gigasporaceae</taxon>
        <taxon>Racocetra</taxon>
    </lineage>
</organism>
<dbReference type="AlphaFoldDB" id="A0A9N8WGC1"/>
<dbReference type="EMBL" id="CAJVPZ010001068">
    <property type="protein sequence ID" value="CAG8483559.1"/>
    <property type="molecule type" value="Genomic_DNA"/>
</dbReference>
<evidence type="ECO:0000313" key="1">
    <source>
        <dbReference type="EMBL" id="CAG8483559.1"/>
    </source>
</evidence>
<evidence type="ECO:0000313" key="2">
    <source>
        <dbReference type="Proteomes" id="UP000789396"/>
    </source>
</evidence>
<protein>
    <submittedName>
        <fullName evidence="1">18804_t:CDS:1</fullName>
    </submittedName>
</protein>
<gene>
    <name evidence="1" type="ORF">RFULGI_LOCUS1651</name>
</gene>
<name>A0A9N8WGC1_9GLOM</name>
<reference evidence="1" key="1">
    <citation type="submission" date="2021-06" db="EMBL/GenBank/DDBJ databases">
        <authorList>
            <person name="Kallberg Y."/>
            <person name="Tangrot J."/>
            <person name="Rosling A."/>
        </authorList>
    </citation>
    <scope>NUCLEOTIDE SEQUENCE</scope>
    <source>
        <strain evidence="1">IN212</strain>
    </source>
</reference>
<keyword evidence="2" id="KW-1185">Reference proteome</keyword>
<sequence>MDAVEKEITLQDNIENPEFKALFSFIFPHLKLPDQKMLSNYILISATNEVQTTIKELACQDKIGITIAFDGWRNVVNQELMDIVFITSSGETLIWRADDINIERQRQEEVIARIHMLFEETKELNIRANRFS</sequence>
<dbReference type="Proteomes" id="UP000789396">
    <property type="component" value="Unassembled WGS sequence"/>
</dbReference>